<gene>
    <name evidence="2" type="ORF">PMAYCL1PPCAC_17217</name>
</gene>
<dbReference type="Proteomes" id="UP001328107">
    <property type="component" value="Unassembled WGS sequence"/>
</dbReference>
<dbReference type="PANTHER" id="PTHR31748">
    <property type="entry name" value="SERPENTINE RECEPTOR, CLASS V"/>
    <property type="match status" value="1"/>
</dbReference>
<dbReference type="AlphaFoldDB" id="A0AAN5I040"/>
<feature type="transmembrane region" description="Helical" evidence="1">
    <location>
        <begin position="121"/>
        <end position="142"/>
    </location>
</feature>
<keyword evidence="1" id="KW-0472">Membrane</keyword>
<evidence type="ECO:0000256" key="1">
    <source>
        <dbReference type="SAM" id="Phobius"/>
    </source>
</evidence>
<name>A0AAN5I040_9BILA</name>
<dbReference type="EMBL" id="BTRK01000004">
    <property type="protein sequence ID" value="GMR47022.1"/>
    <property type="molecule type" value="Genomic_DNA"/>
</dbReference>
<reference evidence="3" key="1">
    <citation type="submission" date="2022-10" db="EMBL/GenBank/DDBJ databases">
        <title>Genome assembly of Pristionchus species.</title>
        <authorList>
            <person name="Yoshida K."/>
            <person name="Sommer R.J."/>
        </authorList>
    </citation>
    <scope>NUCLEOTIDE SEQUENCE [LARGE SCALE GENOMIC DNA]</scope>
    <source>
        <strain evidence="3">RS5460</strain>
    </source>
</reference>
<keyword evidence="1" id="KW-0812">Transmembrane</keyword>
<feature type="transmembrane region" description="Helical" evidence="1">
    <location>
        <begin position="6"/>
        <end position="28"/>
    </location>
</feature>
<protein>
    <recommendedName>
        <fullName evidence="4">G protein-coupled receptor</fullName>
    </recommendedName>
</protein>
<feature type="transmembrane region" description="Helical" evidence="1">
    <location>
        <begin position="168"/>
        <end position="193"/>
    </location>
</feature>
<accession>A0AAN5I040</accession>
<proteinExistence type="predicted"/>
<dbReference type="SUPFAM" id="SSF81321">
    <property type="entry name" value="Family A G protein-coupled receptor-like"/>
    <property type="match status" value="1"/>
</dbReference>
<feature type="non-terminal residue" evidence="2">
    <location>
        <position position="200"/>
    </location>
</feature>
<sequence length="200" mass="23301">ITNAIILADISMSLVTSLLTIVIFYVFIRDQDCRGSFFTIYKVGLGYDFLAMLLQVCAALTTRGFTFLDEFTETELYLQINFFLCYFTHVCQEFTNPFLCVNRATAVLLPIHHRRFWDNRFVLPCCFLVQFFSGLLLGSYSFRLDHFLMRYPTGERFPLATDTPTLRIFFLMTIVSAFASCVFMAMLYGVIIWRFRSKLT</sequence>
<keyword evidence="3" id="KW-1185">Reference proteome</keyword>
<dbReference type="PANTHER" id="PTHR31748:SF1">
    <property type="entry name" value="SERPENTINE RECEPTOR, CLASS V"/>
    <property type="match status" value="1"/>
</dbReference>
<evidence type="ECO:0000313" key="3">
    <source>
        <dbReference type="Proteomes" id="UP001328107"/>
    </source>
</evidence>
<organism evidence="2 3">
    <name type="scientific">Pristionchus mayeri</name>
    <dbReference type="NCBI Taxonomy" id="1317129"/>
    <lineage>
        <taxon>Eukaryota</taxon>
        <taxon>Metazoa</taxon>
        <taxon>Ecdysozoa</taxon>
        <taxon>Nematoda</taxon>
        <taxon>Chromadorea</taxon>
        <taxon>Rhabditida</taxon>
        <taxon>Rhabditina</taxon>
        <taxon>Diplogasteromorpha</taxon>
        <taxon>Diplogasteroidea</taxon>
        <taxon>Neodiplogasteridae</taxon>
        <taxon>Pristionchus</taxon>
    </lineage>
</organism>
<dbReference type="Gene3D" id="1.20.1070.10">
    <property type="entry name" value="Rhodopsin 7-helix transmembrane proteins"/>
    <property type="match status" value="1"/>
</dbReference>
<feature type="non-terminal residue" evidence="2">
    <location>
        <position position="1"/>
    </location>
</feature>
<dbReference type="Pfam" id="PF10323">
    <property type="entry name" value="7TM_GPCR_Srv"/>
    <property type="match status" value="1"/>
</dbReference>
<evidence type="ECO:0000313" key="2">
    <source>
        <dbReference type="EMBL" id="GMR47022.1"/>
    </source>
</evidence>
<evidence type="ECO:0008006" key="4">
    <source>
        <dbReference type="Google" id="ProtNLM"/>
    </source>
</evidence>
<dbReference type="InterPro" id="IPR019426">
    <property type="entry name" value="7TM_GPCR_serpentine_rcpt_Srv"/>
</dbReference>
<keyword evidence="1" id="KW-1133">Transmembrane helix</keyword>
<comment type="caution">
    <text evidence="2">The sequence shown here is derived from an EMBL/GenBank/DDBJ whole genome shotgun (WGS) entry which is preliminary data.</text>
</comment>